<dbReference type="GeneID" id="24142241"/>
<evidence type="ECO:0000313" key="2">
    <source>
        <dbReference type="EMBL" id="KDO17616.1"/>
    </source>
</evidence>
<name>A0A067BTL5_SAPPC</name>
<feature type="region of interest" description="Disordered" evidence="1">
    <location>
        <begin position="1"/>
        <end position="84"/>
    </location>
</feature>
<protein>
    <submittedName>
        <fullName evidence="2">Uncharacterized protein</fullName>
    </submittedName>
</protein>
<accession>A0A067BTL5</accession>
<dbReference type="OrthoDB" id="78026at2759"/>
<gene>
    <name evidence="2" type="ORF">SPRG_21573</name>
</gene>
<keyword evidence="3" id="KW-1185">Reference proteome</keyword>
<proteinExistence type="predicted"/>
<evidence type="ECO:0000256" key="1">
    <source>
        <dbReference type="SAM" id="MobiDB-lite"/>
    </source>
</evidence>
<feature type="compositionally biased region" description="Basic and acidic residues" evidence="1">
    <location>
        <begin position="22"/>
        <end position="34"/>
    </location>
</feature>
<sequence>QPVCAGGSPRTDLGPRCIHAAPHGDRPGADDGARPRPSPSDQAQERVRCTPGRRRRRRNGAPPMLFQMKPASFQIAPPMFDPDL</sequence>
<dbReference type="Proteomes" id="UP000030745">
    <property type="component" value="Unassembled WGS sequence"/>
</dbReference>
<dbReference type="VEuPathDB" id="FungiDB:SPRG_21573"/>
<feature type="non-terminal residue" evidence="2">
    <location>
        <position position="1"/>
    </location>
</feature>
<dbReference type="AlphaFoldDB" id="A0A067BTL5"/>
<dbReference type="RefSeq" id="XP_012211675.1">
    <property type="nucleotide sequence ID" value="XM_012356285.1"/>
</dbReference>
<dbReference type="KEGG" id="spar:SPRG_21573"/>
<dbReference type="EMBL" id="KK583611">
    <property type="protein sequence ID" value="KDO17616.1"/>
    <property type="molecule type" value="Genomic_DNA"/>
</dbReference>
<evidence type="ECO:0000313" key="3">
    <source>
        <dbReference type="Proteomes" id="UP000030745"/>
    </source>
</evidence>
<organism evidence="2 3">
    <name type="scientific">Saprolegnia parasitica (strain CBS 223.65)</name>
    <dbReference type="NCBI Taxonomy" id="695850"/>
    <lineage>
        <taxon>Eukaryota</taxon>
        <taxon>Sar</taxon>
        <taxon>Stramenopiles</taxon>
        <taxon>Oomycota</taxon>
        <taxon>Saprolegniomycetes</taxon>
        <taxon>Saprolegniales</taxon>
        <taxon>Saprolegniaceae</taxon>
        <taxon>Saprolegnia</taxon>
    </lineage>
</organism>
<reference evidence="2 3" key="1">
    <citation type="journal article" date="2013" name="PLoS Genet.">
        <title>Distinctive expansion of potential virulence genes in the genome of the oomycete fish pathogen Saprolegnia parasitica.</title>
        <authorList>
            <person name="Jiang R.H."/>
            <person name="de Bruijn I."/>
            <person name="Haas B.J."/>
            <person name="Belmonte R."/>
            <person name="Lobach L."/>
            <person name="Christie J."/>
            <person name="van den Ackerveken G."/>
            <person name="Bottin A."/>
            <person name="Bulone V."/>
            <person name="Diaz-Moreno S.M."/>
            <person name="Dumas B."/>
            <person name="Fan L."/>
            <person name="Gaulin E."/>
            <person name="Govers F."/>
            <person name="Grenville-Briggs L.J."/>
            <person name="Horner N.R."/>
            <person name="Levin J.Z."/>
            <person name="Mammella M."/>
            <person name="Meijer H.J."/>
            <person name="Morris P."/>
            <person name="Nusbaum C."/>
            <person name="Oome S."/>
            <person name="Phillips A.J."/>
            <person name="van Rooyen D."/>
            <person name="Rzeszutek E."/>
            <person name="Saraiva M."/>
            <person name="Secombes C.J."/>
            <person name="Seidl M.F."/>
            <person name="Snel B."/>
            <person name="Stassen J.H."/>
            <person name="Sykes S."/>
            <person name="Tripathy S."/>
            <person name="van den Berg H."/>
            <person name="Vega-Arreguin J.C."/>
            <person name="Wawra S."/>
            <person name="Young S.K."/>
            <person name="Zeng Q."/>
            <person name="Dieguez-Uribeondo J."/>
            <person name="Russ C."/>
            <person name="Tyler B.M."/>
            <person name="van West P."/>
        </authorList>
    </citation>
    <scope>NUCLEOTIDE SEQUENCE [LARGE SCALE GENOMIC DNA]</scope>
    <source>
        <strain evidence="2 3">CBS 223.65</strain>
    </source>
</reference>